<keyword evidence="6" id="KW-1185">Reference proteome</keyword>
<organism evidence="5 6">
    <name type="scientific">Panaeolus cyanescens</name>
    <dbReference type="NCBI Taxonomy" id="181874"/>
    <lineage>
        <taxon>Eukaryota</taxon>
        <taxon>Fungi</taxon>
        <taxon>Dikarya</taxon>
        <taxon>Basidiomycota</taxon>
        <taxon>Agaricomycotina</taxon>
        <taxon>Agaricomycetes</taxon>
        <taxon>Agaricomycetidae</taxon>
        <taxon>Agaricales</taxon>
        <taxon>Agaricineae</taxon>
        <taxon>Galeropsidaceae</taxon>
        <taxon>Panaeolus</taxon>
    </lineage>
</organism>
<dbReference type="SUPFAM" id="SSF51735">
    <property type="entry name" value="NAD(P)-binding Rossmann-fold domains"/>
    <property type="match status" value="1"/>
</dbReference>
<dbReference type="PRINTS" id="PR00081">
    <property type="entry name" value="GDHRDH"/>
</dbReference>
<dbReference type="InParanoid" id="A0A409YQD3"/>
<keyword evidence="3" id="KW-0560">Oxidoreductase</keyword>
<keyword evidence="2" id="KW-0521">NADP</keyword>
<dbReference type="EMBL" id="NHTK01000839">
    <property type="protein sequence ID" value="PPR05199.1"/>
    <property type="molecule type" value="Genomic_DNA"/>
</dbReference>
<comment type="similarity">
    <text evidence="1">Belongs to the short-chain dehydrogenases/reductases (SDR) family.</text>
</comment>
<evidence type="ECO:0000256" key="1">
    <source>
        <dbReference type="ARBA" id="ARBA00006484"/>
    </source>
</evidence>
<keyword evidence="4" id="KW-0812">Transmembrane</keyword>
<name>A0A409YQD3_9AGAR</name>
<evidence type="ECO:0008006" key="7">
    <source>
        <dbReference type="Google" id="ProtNLM"/>
    </source>
</evidence>
<proteinExistence type="inferred from homology"/>
<dbReference type="Gene3D" id="3.40.50.720">
    <property type="entry name" value="NAD(P)-binding Rossmann-like Domain"/>
    <property type="match status" value="1"/>
</dbReference>
<accession>A0A409YQD3</accession>
<dbReference type="AlphaFoldDB" id="A0A409YQD3"/>
<dbReference type="OrthoDB" id="7289984at2759"/>
<keyword evidence="4" id="KW-0472">Membrane</keyword>
<evidence type="ECO:0000256" key="4">
    <source>
        <dbReference type="SAM" id="Phobius"/>
    </source>
</evidence>
<evidence type="ECO:0000313" key="5">
    <source>
        <dbReference type="EMBL" id="PPR05199.1"/>
    </source>
</evidence>
<comment type="caution">
    <text evidence="5">The sequence shown here is derived from an EMBL/GenBank/DDBJ whole genome shotgun (WGS) entry which is preliminary data.</text>
</comment>
<dbReference type="Pfam" id="PF00106">
    <property type="entry name" value="adh_short"/>
    <property type="match status" value="1"/>
</dbReference>
<dbReference type="InterPro" id="IPR036291">
    <property type="entry name" value="NAD(P)-bd_dom_sf"/>
</dbReference>
<sequence length="362" mass="38663">MGKGGSNNSMNPAEVMGMTTLVARQVPTLSYTLQNVVISMASIAVSTLSFCFTCFVVLPLAVGKLIFGPFISAMDLGMKSSKENKNMDGNIDGMPAGYEGSRMKPIDERKVVLVVGASGGIGLCVVKQYMNDSNVLIIAASDKIGTSFFFCAEVDLGHHKKQLSESLRALDKQYGPITHLYEVGAVLNNHKHMPYNLDVAAEMININVAGTTTAVLTMFELMKPRGYGKICIVGSIVGSINPANQISYAATKAYINSFTSSLRVLAAPSGVDVVNVQPCFIDTRMAQNMRAHGTTVPGWDFADPEGMAKVMMRAVEGGGVGVVMWPGRQAAVMYALRALNPIMDEVAKWTAMKAGIAGKKVT</sequence>
<dbReference type="InterPro" id="IPR002347">
    <property type="entry name" value="SDR_fam"/>
</dbReference>
<keyword evidence="4" id="KW-1133">Transmembrane helix</keyword>
<dbReference type="GO" id="GO:0005829">
    <property type="term" value="C:cytosol"/>
    <property type="evidence" value="ECO:0007669"/>
    <property type="project" value="TreeGrafter"/>
</dbReference>
<dbReference type="InterPro" id="IPR020904">
    <property type="entry name" value="Sc_DH/Rdtase_CS"/>
</dbReference>
<reference evidence="5 6" key="1">
    <citation type="journal article" date="2018" name="Evol. Lett.">
        <title>Horizontal gene cluster transfer increased hallucinogenic mushroom diversity.</title>
        <authorList>
            <person name="Reynolds H.T."/>
            <person name="Vijayakumar V."/>
            <person name="Gluck-Thaler E."/>
            <person name="Korotkin H.B."/>
            <person name="Matheny P.B."/>
            <person name="Slot J.C."/>
        </authorList>
    </citation>
    <scope>NUCLEOTIDE SEQUENCE [LARGE SCALE GENOMIC DNA]</scope>
    <source>
        <strain evidence="5 6">2629</strain>
    </source>
</reference>
<dbReference type="PANTHER" id="PTHR43391">
    <property type="entry name" value="RETINOL DEHYDROGENASE-RELATED"/>
    <property type="match status" value="1"/>
</dbReference>
<evidence type="ECO:0000313" key="6">
    <source>
        <dbReference type="Proteomes" id="UP000284842"/>
    </source>
</evidence>
<evidence type="ECO:0000256" key="2">
    <source>
        <dbReference type="ARBA" id="ARBA00022857"/>
    </source>
</evidence>
<protein>
    <recommendedName>
        <fullName evidence="7">NAD(P)-binding protein</fullName>
    </recommendedName>
</protein>
<dbReference type="GO" id="GO:0016491">
    <property type="term" value="F:oxidoreductase activity"/>
    <property type="evidence" value="ECO:0007669"/>
    <property type="project" value="UniProtKB-KW"/>
</dbReference>
<dbReference type="PROSITE" id="PS00061">
    <property type="entry name" value="ADH_SHORT"/>
    <property type="match status" value="1"/>
</dbReference>
<evidence type="ECO:0000256" key="3">
    <source>
        <dbReference type="ARBA" id="ARBA00023002"/>
    </source>
</evidence>
<dbReference type="PANTHER" id="PTHR43391:SF14">
    <property type="entry name" value="DEHYDROGENASE_REDUCTASE SDR FAMILY PROTEIN 7-LIKE"/>
    <property type="match status" value="1"/>
</dbReference>
<gene>
    <name evidence="5" type="ORF">CVT24_010299</name>
</gene>
<feature type="transmembrane region" description="Helical" evidence="4">
    <location>
        <begin position="36"/>
        <end position="62"/>
    </location>
</feature>
<dbReference type="STRING" id="181874.A0A409YQD3"/>
<dbReference type="Proteomes" id="UP000284842">
    <property type="component" value="Unassembled WGS sequence"/>
</dbReference>